<evidence type="ECO:0000259" key="2">
    <source>
        <dbReference type="Pfam" id="PF02129"/>
    </source>
</evidence>
<dbReference type="Gene3D" id="3.40.50.1820">
    <property type="entry name" value="alpha/beta hydrolase"/>
    <property type="match status" value="1"/>
</dbReference>
<dbReference type="EMBL" id="JAGSPK010000006">
    <property type="protein sequence ID" value="MBR7793937.1"/>
    <property type="molecule type" value="Genomic_DNA"/>
</dbReference>
<keyword evidence="1 3" id="KW-0378">Hydrolase</keyword>
<dbReference type="InterPro" id="IPR029058">
    <property type="entry name" value="AB_hydrolase_fold"/>
</dbReference>
<dbReference type="Pfam" id="PF02129">
    <property type="entry name" value="Peptidase_S15"/>
    <property type="match status" value="1"/>
</dbReference>
<proteinExistence type="predicted"/>
<dbReference type="InterPro" id="IPR000383">
    <property type="entry name" value="Xaa-Pro-like_dom"/>
</dbReference>
<organism evidence="3 4">
    <name type="scientific">Undibacterium rivi</name>
    <dbReference type="NCBI Taxonomy" id="2828729"/>
    <lineage>
        <taxon>Bacteria</taxon>
        <taxon>Pseudomonadati</taxon>
        <taxon>Pseudomonadota</taxon>
        <taxon>Betaproteobacteria</taxon>
        <taxon>Burkholderiales</taxon>
        <taxon>Oxalobacteraceae</taxon>
        <taxon>Undibacterium</taxon>
    </lineage>
</organism>
<name>A0ABS5H5W0_9BURK</name>
<sequence>MLAASSGIVWAEEQLSTALNESVIKLPTTVSNIFNQVITKDMVVTQFRPHGEGPFPIAILLHGRSYKDRSKPGRERFLQATKYFVNRGFAVWVPTRLGYGESGTEPDPEYSGTCSGKKYIPAYEVAASSTLDVIAYAKQQSYVDPARIVVLGQSYGGTTAITLAAKNPSGLIAAINFAGGGGGNPETQPNEPCRPDLLKEMFGLYGKTAKVPSLWIYTENDKYFGSVYPKQWFAEFQKQSPDRQLAEYRAMPAFSDNGHFFFSRGFSIWRPVVDEFLRRQGVPIPHTPGSFQDTGFANIYEPASLPVNKAEIREHYVKFLELDLPRAFVMDAAGEFAGYAGGMPDALEKAMAICKKRAQKECLAYVVDDKVVWKKTNISEL</sequence>
<keyword evidence="4" id="KW-1185">Reference proteome</keyword>
<dbReference type="InterPro" id="IPR050261">
    <property type="entry name" value="FrsA_esterase"/>
</dbReference>
<reference evidence="3 4" key="1">
    <citation type="submission" date="2021-04" db="EMBL/GenBank/DDBJ databases">
        <title>novel species isolated from subtropical streams in China.</title>
        <authorList>
            <person name="Lu H."/>
        </authorList>
    </citation>
    <scope>NUCLEOTIDE SEQUENCE [LARGE SCALE GENOMIC DNA]</scope>
    <source>
        <strain evidence="3 4">FT147W</strain>
    </source>
</reference>
<dbReference type="PANTHER" id="PTHR22946">
    <property type="entry name" value="DIENELACTONE HYDROLASE DOMAIN-CONTAINING PROTEIN-RELATED"/>
    <property type="match status" value="1"/>
</dbReference>
<dbReference type="Proteomes" id="UP000682982">
    <property type="component" value="Unassembled WGS sequence"/>
</dbReference>
<gene>
    <name evidence="3" type="ORF">KDM87_15195</name>
</gene>
<comment type="caution">
    <text evidence="3">The sequence shown here is derived from an EMBL/GenBank/DDBJ whole genome shotgun (WGS) entry which is preliminary data.</text>
</comment>
<evidence type="ECO:0000256" key="1">
    <source>
        <dbReference type="ARBA" id="ARBA00022801"/>
    </source>
</evidence>
<evidence type="ECO:0000313" key="4">
    <source>
        <dbReference type="Proteomes" id="UP000682982"/>
    </source>
</evidence>
<evidence type="ECO:0000313" key="3">
    <source>
        <dbReference type="EMBL" id="MBR7793937.1"/>
    </source>
</evidence>
<protein>
    <submittedName>
        <fullName evidence="3">Alpha/beta fold hydrolase</fullName>
    </submittedName>
</protein>
<accession>A0ABS5H5W0</accession>
<dbReference type="GO" id="GO:0016787">
    <property type="term" value="F:hydrolase activity"/>
    <property type="evidence" value="ECO:0007669"/>
    <property type="project" value="UniProtKB-KW"/>
</dbReference>
<dbReference type="SUPFAM" id="SSF53474">
    <property type="entry name" value="alpha/beta-Hydrolases"/>
    <property type="match status" value="1"/>
</dbReference>
<feature type="domain" description="Xaa-Pro dipeptidyl-peptidase-like" evidence="2">
    <location>
        <begin position="43"/>
        <end position="179"/>
    </location>
</feature>
<dbReference type="PANTHER" id="PTHR22946:SF9">
    <property type="entry name" value="POLYKETIDE TRANSFERASE AF380"/>
    <property type="match status" value="1"/>
</dbReference>